<comment type="caution">
    <text evidence="10">The sequence shown here is derived from an EMBL/GenBank/DDBJ whole genome shotgun (WGS) entry which is preliminary data.</text>
</comment>
<evidence type="ECO:0000256" key="1">
    <source>
        <dbReference type="ARBA" id="ARBA00004651"/>
    </source>
</evidence>
<organism evidence="10 11">
    <name type="scientific">Candidatus Nesterenkonia stercoripullorum</name>
    <dbReference type="NCBI Taxonomy" id="2838701"/>
    <lineage>
        <taxon>Bacteria</taxon>
        <taxon>Bacillati</taxon>
        <taxon>Actinomycetota</taxon>
        <taxon>Actinomycetes</taxon>
        <taxon>Micrococcales</taxon>
        <taxon>Micrococcaceae</taxon>
        <taxon>Nesterenkonia</taxon>
    </lineage>
</organism>
<gene>
    <name evidence="10" type="ORF">H9871_08345</name>
</gene>
<reference evidence="10" key="2">
    <citation type="submission" date="2021-04" db="EMBL/GenBank/DDBJ databases">
        <authorList>
            <person name="Gilroy R."/>
        </authorList>
    </citation>
    <scope>NUCLEOTIDE SEQUENCE</scope>
    <source>
        <strain evidence="10">ChiHejej3B27-3195</strain>
    </source>
</reference>
<dbReference type="PANTHER" id="PTHR30472:SF1">
    <property type="entry name" value="FE(3+) DICITRATE TRANSPORT SYSTEM PERMEASE PROTEIN FECC-RELATED"/>
    <property type="match status" value="1"/>
</dbReference>
<keyword evidence="7 9" id="KW-0472">Membrane</keyword>
<dbReference type="SUPFAM" id="SSF81345">
    <property type="entry name" value="ABC transporter involved in vitamin B12 uptake, BtuC"/>
    <property type="match status" value="1"/>
</dbReference>
<evidence type="ECO:0000256" key="8">
    <source>
        <dbReference type="SAM" id="MobiDB-lite"/>
    </source>
</evidence>
<accession>A0A9D1UTH1</accession>
<evidence type="ECO:0000256" key="3">
    <source>
        <dbReference type="ARBA" id="ARBA00022448"/>
    </source>
</evidence>
<name>A0A9D1UTH1_9MICC</name>
<keyword evidence="5 9" id="KW-0812">Transmembrane</keyword>
<keyword evidence="6 9" id="KW-1133">Transmembrane helix</keyword>
<sequence length="131" mass="12882">MALTPDAAAPAGQGRRTSAGSEHSSASLFAAPAAPDGPQGTAPLRKAPYGVMGLCFVLLLLAAASSVAFGTREVSLQALADALSGEGDAHVQGVLQARWPRTVVGAAVGAALAVSGVLIQGLTRNPLGEPG</sequence>
<protein>
    <submittedName>
        <fullName evidence="10">Iron chelate uptake ABC transporter family permease subunit</fullName>
    </submittedName>
</protein>
<dbReference type="GO" id="GO:0005886">
    <property type="term" value="C:plasma membrane"/>
    <property type="evidence" value="ECO:0007669"/>
    <property type="project" value="UniProtKB-SubCell"/>
</dbReference>
<feature type="region of interest" description="Disordered" evidence="8">
    <location>
        <begin position="1"/>
        <end position="42"/>
    </location>
</feature>
<reference evidence="10" key="1">
    <citation type="journal article" date="2021" name="PeerJ">
        <title>Extensive microbial diversity within the chicken gut microbiome revealed by metagenomics and culture.</title>
        <authorList>
            <person name="Gilroy R."/>
            <person name="Ravi A."/>
            <person name="Getino M."/>
            <person name="Pursley I."/>
            <person name="Horton D.L."/>
            <person name="Alikhan N.F."/>
            <person name="Baker D."/>
            <person name="Gharbi K."/>
            <person name="Hall N."/>
            <person name="Watson M."/>
            <person name="Adriaenssens E.M."/>
            <person name="Foster-Nyarko E."/>
            <person name="Jarju S."/>
            <person name="Secka A."/>
            <person name="Antonio M."/>
            <person name="Oren A."/>
            <person name="Chaudhuri R.R."/>
            <person name="La Ragione R."/>
            <person name="Hildebrand F."/>
            <person name="Pallen M.J."/>
        </authorList>
    </citation>
    <scope>NUCLEOTIDE SEQUENCE</scope>
    <source>
        <strain evidence="10">ChiHejej3B27-3195</strain>
    </source>
</reference>
<evidence type="ECO:0000256" key="7">
    <source>
        <dbReference type="ARBA" id="ARBA00023136"/>
    </source>
</evidence>
<dbReference type="Gene3D" id="1.10.3470.10">
    <property type="entry name" value="ABC transporter involved in vitamin B12 uptake, BtuC"/>
    <property type="match status" value="1"/>
</dbReference>
<comment type="similarity">
    <text evidence="2">Belongs to the binding-protein-dependent transport system permease family. FecCD subfamily.</text>
</comment>
<evidence type="ECO:0000256" key="6">
    <source>
        <dbReference type="ARBA" id="ARBA00022989"/>
    </source>
</evidence>
<feature type="compositionally biased region" description="Low complexity" evidence="8">
    <location>
        <begin position="24"/>
        <end position="34"/>
    </location>
</feature>
<evidence type="ECO:0000256" key="2">
    <source>
        <dbReference type="ARBA" id="ARBA00007935"/>
    </source>
</evidence>
<dbReference type="AlphaFoldDB" id="A0A9D1UTH1"/>
<dbReference type="EMBL" id="DXGD01000310">
    <property type="protein sequence ID" value="HIX00140.1"/>
    <property type="molecule type" value="Genomic_DNA"/>
</dbReference>
<keyword evidence="3" id="KW-0813">Transport</keyword>
<evidence type="ECO:0000313" key="10">
    <source>
        <dbReference type="EMBL" id="HIX00140.1"/>
    </source>
</evidence>
<evidence type="ECO:0000256" key="4">
    <source>
        <dbReference type="ARBA" id="ARBA00022475"/>
    </source>
</evidence>
<evidence type="ECO:0000313" key="11">
    <source>
        <dbReference type="Proteomes" id="UP000824151"/>
    </source>
</evidence>
<comment type="subcellular location">
    <subcellularLocation>
        <location evidence="1">Cell membrane</location>
        <topology evidence="1">Multi-pass membrane protein</topology>
    </subcellularLocation>
</comment>
<feature type="non-terminal residue" evidence="10">
    <location>
        <position position="131"/>
    </location>
</feature>
<dbReference type="InterPro" id="IPR000522">
    <property type="entry name" value="ABC_transptr_permease_BtuC"/>
</dbReference>
<dbReference type="Pfam" id="PF01032">
    <property type="entry name" value="FecCD"/>
    <property type="match status" value="1"/>
</dbReference>
<feature type="transmembrane region" description="Helical" evidence="9">
    <location>
        <begin position="103"/>
        <end position="122"/>
    </location>
</feature>
<keyword evidence="4" id="KW-1003">Cell membrane</keyword>
<dbReference type="Proteomes" id="UP000824151">
    <property type="component" value="Unassembled WGS sequence"/>
</dbReference>
<dbReference type="GO" id="GO:0033214">
    <property type="term" value="P:siderophore-iron import into cell"/>
    <property type="evidence" value="ECO:0007669"/>
    <property type="project" value="TreeGrafter"/>
</dbReference>
<dbReference type="InterPro" id="IPR037294">
    <property type="entry name" value="ABC_BtuC-like"/>
</dbReference>
<evidence type="ECO:0000256" key="9">
    <source>
        <dbReference type="SAM" id="Phobius"/>
    </source>
</evidence>
<dbReference type="GO" id="GO:0022857">
    <property type="term" value="F:transmembrane transporter activity"/>
    <property type="evidence" value="ECO:0007669"/>
    <property type="project" value="InterPro"/>
</dbReference>
<dbReference type="PANTHER" id="PTHR30472">
    <property type="entry name" value="FERRIC ENTEROBACTIN TRANSPORT SYSTEM PERMEASE PROTEIN"/>
    <property type="match status" value="1"/>
</dbReference>
<feature type="transmembrane region" description="Helical" evidence="9">
    <location>
        <begin position="49"/>
        <end position="69"/>
    </location>
</feature>
<evidence type="ECO:0000256" key="5">
    <source>
        <dbReference type="ARBA" id="ARBA00022692"/>
    </source>
</evidence>
<proteinExistence type="inferred from homology"/>